<reference evidence="1" key="1">
    <citation type="submission" date="2013-12" db="EMBL/GenBank/DDBJ databases">
        <title>The Genome Sequence of Aphanomyces invadans NJM9701.</title>
        <authorList>
            <consortium name="The Broad Institute Genomics Platform"/>
            <person name="Russ C."/>
            <person name="Tyler B."/>
            <person name="van West P."/>
            <person name="Dieguez-Uribeondo J."/>
            <person name="Young S.K."/>
            <person name="Zeng Q."/>
            <person name="Gargeya S."/>
            <person name="Fitzgerald M."/>
            <person name="Abouelleil A."/>
            <person name="Alvarado L."/>
            <person name="Chapman S.B."/>
            <person name="Gainer-Dewar J."/>
            <person name="Goldberg J."/>
            <person name="Griggs A."/>
            <person name="Gujja S."/>
            <person name="Hansen M."/>
            <person name="Howarth C."/>
            <person name="Imamovic A."/>
            <person name="Ireland A."/>
            <person name="Larimer J."/>
            <person name="McCowan C."/>
            <person name="Murphy C."/>
            <person name="Pearson M."/>
            <person name="Poon T.W."/>
            <person name="Priest M."/>
            <person name="Roberts A."/>
            <person name="Saif S."/>
            <person name="Shea T."/>
            <person name="Sykes S."/>
            <person name="Wortman J."/>
            <person name="Nusbaum C."/>
            <person name="Birren B."/>
        </authorList>
    </citation>
    <scope>NUCLEOTIDE SEQUENCE [LARGE SCALE GENOMIC DNA]</scope>
    <source>
        <strain evidence="1">NJM9701</strain>
    </source>
</reference>
<name>A0A024US89_9STRA</name>
<dbReference type="PANTHER" id="PTHR28653:SF1">
    <property type="entry name" value="ATPASE SWSAP1"/>
    <property type="match status" value="1"/>
</dbReference>
<dbReference type="AlphaFoldDB" id="A0A024US89"/>
<sequence>MERCFSHRDDGAVACENVDKEIPMITSDIDMMMWHGPSKSGKSSLAFQYAFDLVRAAATQPMSTLPSASTVKLSEPLPYVILVCHESMRNKLERFVPIDPCEACETPRKSGADAQHWERVHIKYLQNASQLGHFASSLHVLGGRPIAMIVDDFDLFFQDDSASNASLYRCVALLKETTEYMHRVHGMGQVVVTCTTAAYTKDERHRLRRWFPLLLELVPDSHPHTFAMQEELPAPPFSSSIAIRDWAAYMPHFPVPYRVLYLFEPNTRGQDGVFRFLHAG</sequence>
<gene>
    <name evidence="1" type="ORF">H310_01628</name>
</gene>
<dbReference type="OrthoDB" id="67296at2759"/>
<dbReference type="EMBL" id="KI913953">
    <property type="protein sequence ID" value="ETW09204.1"/>
    <property type="molecule type" value="Genomic_DNA"/>
</dbReference>
<dbReference type="eggNOG" id="ENOG502S0UB">
    <property type="taxonomic scope" value="Eukaryota"/>
</dbReference>
<proteinExistence type="predicted"/>
<dbReference type="GO" id="GO:0097196">
    <property type="term" value="C:Shu complex"/>
    <property type="evidence" value="ECO:0007669"/>
    <property type="project" value="TreeGrafter"/>
</dbReference>
<organism evidence="1">
    <name type="scientific">Aphanomyces invadans</name>
    <dbReference type="NCBI Taxonomy" id="157072"/>
    <lineage>
        <taxon>Eukaryota</taxon>
        <taxon>Sar</taxon>
        <taxon>Stramenopiles</taxon>
        <taxon>Oomycota</taxon>
        <taxon>Saprolegniomycetes</taxon>
        <taxon>Saprolegniales</taxon>
        <taxon>Verrucalvaceae</taxon>
        <taxon>Aphanomyces</taxon>
    </lineage>
</organism>
<dbReference type="GO" id="GO:0003697">
    <property type="term" value="F:single-stranded DNA binding"/>
    <property type="evidence" value="ECO:0007669"/>
    <property type="project" value="TreeGrafter"/>
</dbReference>
<dbReference type="GeneID" id="20078678"/>
<dbReference type="RefSeq" id="XP_008863009.1">
    <property type="nucleotide sequence ID" value="XM_008864787.1"/>
</dbReference>
<accession>A0A024US89</accession>
<dbReference type="PANTHER" id="PTHR28653">
    <property type="match status" value="1"/>
</dbReference>
<evidence type="ECO:0000313" key="1">
    <source>
        <dbReference type="EMBL" id="ETW09204.1"/>
    </source>
</evidence>
<dbReference type="GO" id="GO:0000724">
    <property type="term" value="P:double-strand break repair via homologous recombination"/>
    <property type="evidence" value="ECO:0007669"/>
    <property type="project" value="TreeGrafter"/>
</dbReference>
<protein>
    <submittedName>
        <fullName evidence="1">Uncharacterized protein</fullName>
    </submittedName>
</protein>
<dbReference type="VEuPathDB" id="FungiDB:H310_01628"/>